<dbReference type="EMBL" id="GBXM01028173">
    <property type="protein sequence ID" value="JAH80404.1"/>
    <property type="molecule type" value="Transcribed_RNA"/>
</dbReference>
<feature type="transmembrane region" description="Helical" evidence="1">
    <location>
        <begin position="12"/>
        <end position="32"/>
    </location>
</feature>
<proteinExistence type="predicted"/>
<keyword evidence="1" id="KW-0472">Membrane</keyword>
<evidence type="ECO:0000256" key="1">
    <source>
        <dbReference type="SAM" id="Phobius"/>
    </source>
</evidence>
<accession>A0A0E9VQN1</accession>
<dbReference type="AlphaFoldDB" id="A0A0E9VQN1"/>
<keyword evidence="1" id="KW-1133">Transmembrane helix</keyword>
<reference evidence="2" key="2">
    <citation type="journal article" date="2015" name="Fish Shellfish Immunol.">
        <title>Early steps in the European eel (Anguilla anguilla)-Vibrio vulnificus interaction in the gills: Role of the RtxA13 toxin.</title>
        <authorList>
            <person name="Callol A."/>
            <person name="Pajuelo D."/>
            <person name="Ebbesson L."/>
            <person name="Teles M."/>
            <person name="MacKenzie S."/>
            <person name="Amaro C."/>
        </authorList>
    </citation>
    <scope>NUCLEOTIDE SEQUENCE</scope>
</reference>
<evidence type="ECO:0000313" key="2">
    <source>
        <dbReference type="EMBL" id="JAH80404.1"/>
    </source>
</evidence>
<organism evidence="2">
    <name type="scientific">Anguilla anguilla</name>
    <name type="common">European freshwater eel</name>
    <name type="synonym">Muraena anguilla</name>
    <dbReference type="NCBI Taxonomy" id="7936"/>
    <lineage>
        <taxon>Eukaryota</taxon>
        <taxon>Metazoa</taxon>
        <taxon>Chordata</taxon>
        <taxon>Craniata</taxon>
        <taxon>Vertebrata</taxon>
        <taxon>Euteleostomi</taxon>
        <taxon>Actinopterygii</taxon>
        <taxon>Neopterygii</taxon>
        <taxon>Teleostei</taxon>
        <taxon>Anguilliformes</taxon>
        <taxon>Anguillidae</taxon>
        <taxon>Anguilla</taxon>
    </lineage>
</organism>
<keyword evidence="1" id="KW-0812">Transmembrane</keyword>
<sequence length="35" mass="4244">MFLIQEKTSIDYVFLCLFNSDFTIIMLFNELFPHI</sequence>
<name>A0A0E9VQN1_ANGAN</name>
<protein>
    <submittedName>
        <fullName evidence="2">Uncharacterized protein</fullName>
    </submittedName>
</protein>
<reference evidence="2" key="1">
    <citation type="submission" date="2014-11" db="EMBL/GenBank/DDBJ databases">
        <authorList>
            <person name="Amaro Gonzalez C."/>
        </authorList>
    </citation>
    <scope>NUCLEOTIDE SEQUENCE</scope>
</reference>